<keyword evidence="7" id="KW-0119">Carbohydrate metabolism</keyword>
<dbReference type="Gene3D" id="2.60.40.10">
    <property type="entry name" value="Immunoglobulins"/>
    <property type="match status" value="1"/>
</dbReference>
<evidence type="ECO:0000313" key="11">
    <source>
        <dbReference type="EMBL" id="PNS17520.1"/>
    </source>
</evidence>
<evidence type="ECO:0000313" key="12">
    <source>
        <dbReference type="Proteomes" id="UP000243797"/>
    </source>
</evidence>
<evidence type="ECO:0000256" key="2">
    <source>
        <dbReference type="ARBA" id="ARBA00004987"/>
    </source>
</evidence>
<dbReference type="STRING" id="2082308.A0A2K1QRG0"/>
<dbReference type="InterPro" id="IPR050288">
    <property type="entry name" value="Cellulose_deg_GH3"/>
</dbReference>
<name>A0A2K1QRG0_9PEZI</name>
<dbReference type="EC" id="3.2.1.21" evidence="4"/>
<dbReference type="InterPro" id="IPR013783">
    <property type="entry name" value="Ig-like_fold"/>
</dbReference>
<evidence type="ECO:0000256" key="3">
    <source>
        <dbReference type="ARBA" id="ARBA00005336"/>
    </source>
</evidence>
<dbReference type="InParanoid" id="A0A2K1QRG0"/>
<reference evidence="11 12" key="1">
    <citation type="submission" date="2017-06" db="EMBL/GenBank/DDBJ databases">
        <title>Draft genome sequence of a variant of Elsinoe murrayae.</title>
        <authorList>
            <person name="Cheng Q."/>
        </authorList>
    </citation>
    <scope>NUCLEOTIDE SEQUENCE [LARGE SCALE GENOMIC DNA]</scope>
    <source>
        <strain evidence="11 12">CQ-2017a</strain>
    </source>
</reference>
<dbReference type="PANTHER" id="PTHR42715:SF3">
    <property type="entry name" value="BETA-GLUCOSIDASE B-RELATED"/>
    <property type="match status" value="1"/>
</dbReference>
<dbReference type="InterPro" id="IPR036881">
    <property type="entry name" value="Glyco_hydro_3_C_sf"/>
</dbReference>
<accession>A0A2K1QRG0</accession>
<evidence type="ECO:0000256" key="6">
    <source>
        <dbReference type="ARBA" id="ARBA00023180"/>
    </source>
</evidence>
<dbReference type="InterPro" id="IPR036962">
    <property type="entry name" value="Glyco_hydro_3_N_sf"/>
</dbReference>
<keyword evidence="8" id="KW-0326">Glycosidase</keyword>
<proteinExistence type="inferred from homology"/>
<keyword evidence="9" id="KW-0624">Polysaccharide degradation</keyword>
<sequence>MLHTLTNEGPASNPVSIAGAEPFSFTNAISAVESGQPLDATIERLLQELTKAERLSLLDGDVPFWSGLRTILCDRYNREPFVHGCIERLAIPGIRFTDGPRGVVMGSSTAFPVSSSRGATWDVELEERIGDVIGLEGRAQGANYFAGICINLPRHPAWGRIQETYGEDPLLLGEFGLALHRGCQRHLMTCVKHYALNSMENARFRVDVEVDDASLHEVYLPHFKRLVEGGVDSIMSSYNSVRGEFAGQNKELLIEILRNQWKFDGFVLSDFIFGLRDAALSLEHGLDVEAPFSQQRATYLQASTLDWSAVDRACTRILRKQIQYTVRSGTTKPSPSVVYSKSHRHLAREAAAKGMVLLKNEPVQGMPTLPVPRQGTNRIAIVGRLANTPNTGDRGSSAVFSPHVVTAYEGLKAAFPDAKVMLEDTDSAERAREIASDVDLVVALVGYDARDEGEYVVPSFKEDPELLNLFPPARTPEERETLALVQGENVSATVENQQEQALVPGMGGDRRSLRLRQRDVEIISAVAMSTSNIIVSIVAAGAVIMEEWIDKVPAVLMSWYSGCEGGHALADVLLGQQDASGRLPFSIPTSEAHLPHFDIDTTKITYDRWFGQRLLDKLHIPARFPLGYGLSYTTFVFDHLSADSSPVWRDGLETIIVQAHVTNTGDRVGRHVAQVYGVSGADGFPSRVLLGFQSIDLDAGQCKEIRIAASIRPLQRWTPSGFIVQSKLVGIELAAFSGDPKALKTFVSL</sequence>
<evidence type="ECO:0000256" key="5">
    <source>
        <dbReference type="ARBA" id="ARBA00022801"/>
    </source>
</evidence>
<gene>
    <name evidence="11" type="ORF">CAC42_8063</name>
</gene>
<dbReference type="Gene3D" id="3.40.50.1700">
    <property type="entry name" value="Glycoside hydrolase family 3 C-terminal domain"/>
    <property type="match status" value="1"/>
</dbReference>
<dbReference type="SUPFAM" id="SSF51445">
    <property type="entry name" value="(Trans)glycosidases"/>
    <property type="match status" value="1"/>
</dbReference>
<dbReference type="InterPro" id="IPR002772">
    <property type="entry name" value="Glyco_hydro_3_C"/>
</dbReference>
<dbReference type="Gene3D" id="3.20.20.300">
    <property type="entry name" value="Glycoside hydrolase, family 3, N-terminal domain"/>
    <property type="match status" value="1"/>
</dbReference>
<dbReference type="OrthoDB" id="47059at2759"/>
<dbReference type="InterPro" id="IPR001764">
    <property type="entry name" value="Glyco_hydro_3_N"/>
</dbReference>
<keyword evidence="12" id="KW-1185">Reference proteome</keyword>
<dbReference type="GO" id="GO:0008422">
    <property type="term" value="F:beta-glucosidase activity"/>
    <property type="evidence" value="ECO:0007669"/>
    <property type="project" value="UniProtKB-EC"/>
</dbReference>
<evidence type="ECO:0000256" key="8">
    <source>
        <dbReference type="ARBA" id="ARBA00023295"/>
    </source>
</evidence>
<keyword evidence="6" id="KW-0325">Glycoprotein</keyword>
<dbReference type="GO" id="GO:0009251">
    <property type="term" value="P:glucan catabolic process"/>
    <property type="evidence" value="ECO:0007669"/>
    <property type="project" value="TreeGrafter"/>
</dbReference>
<comment type="caution">
    <text evidence="11">The sequence shown here is derived from an EMBL/GenBank/DDBJ whole genome shotgun (WGS) entry which is preliminary data.</text>
</comment>
<dbReference type="PRINTS" id="PR00133">
    <property type="entry name" value="GLHYDRLASE3"/>
</dbReference>
<dbReference type="EMBL" id="NKHZ01000050">
    <property type="protein sequence ID" value="PNS17520.1"/>
    <property type="molecule type" value="Genomic_DNA"/>
</dbReference>
<organism evidence="11 12">
    <name type="scientific">Sphaceloma murrayae</name>
    <dbReference type="NCBI Taxonomy" id="2082308"/>
    <lineage>
        <taxon>Eukaryota</taxon>
        <taxon>Fungi</taxon>
        <taxon>Dikarya</taxon>
        <taxon>Ascomycota</taxon>
        <taxon>Pezizomycotina</taxon>
        <taxon>Dothideomycetes</taxon>
        <taxon>Dothideomycetidae</taxon>
        <taxon>Myriangiales</taxon>
        <taxon>Elsinoaceae</taxon>
        <taxon>Sphaceloma</taxon>
    </lineage>
</organism>
<comment type="pathway">
    <text evidence="2">Glycan metabolism; cellulose degradation.</text>
</comment>
<comment type="similarity">
    <text evidence="3">Belongs to the glycosyl hydrolase 3 family.</text>
</comment>
<dbReference type="Pfam" id="PF00933">
    <property type="entry name" value="Glyco_hydro_3"/>
    <property type="match status" value="1"/>
</dbReference>
<dbReference type="SUPFAM" id="SSF52279">
    <property type="entry name" value="Beta-D-glucan exohydrolase, C-terminal domain"/>
    <property type="match status" value="1"/>
</dbReference>
<dbReference type="PANTHER" id="PTHR42715">
    <property type="entry name" value="BETA-GLUCOSIDASE"/>
    <property type="match status" value="1"/>
</dbReference>
<dbReference type="SMART" id="SM01217">
    <property type="entry name" value="Fn3_like"/>
    <property type="match status" value="1"/>
</dbReference>
<evidence type="ECO:0000256" key="7">
    <source>
        <dbReference type="ARBA" id="ARBA00023277"/>
    </source>
</evidence>
<evidence type="ECO:0000256" key="9">
    <source>
        <dbReference type="ARBA" id="ARBA00023326"/>
    </source>
</evidence>
<dbReference type="Proteomes" id="UP000243797">
    <property type="component" value="Unassembled WGS sequence"/>
</dbReference>
<dbReference type="AlphaFoldDB" id="A0A2K1QRG0"/>
<dbReference type="Pfam" id="PF01915">
    <property type="entry name" value="Glyco_hydro_3_C"/>
    <property type="match status" value="1"/>
</dbReference>
<dbReference type="InterPro" id="IPR026891">
    <property type="entry name" value="Fn3-like"/>
</dbReference>
<protein>
    <recommendedName>
        <fullName evidence="4">beta-glucosidase</fullName>
        <ecNumber evidence="4">3.2.1.21</ecNumber>
    </recommendedName>
</protein>
<keyword evidence="5" id="KW-0378">Hydrolase</keyword>
<evidence type="ECO:0000259" key="10">
    <source>
        <dbReference type="SMART" id="SM01217"/>
    </source>
</evidence>
<evidence type="ECO:0000256" key="4">
    <source>
        <dbReference type="ARBA" id="ARBA00012744"/>
    </source>
</evidence>
<feature type="domain" description="Fibronectin type III-like" evidence="10">
    <location>
        <begin position="671"/>
        <end position="737"/>
    </location>
</feature>
<comment type="catalytic activity">
    <reaction evidence="1">
        <text>Hydrolysis of terminal, non-reducing beta-D-glucosyl residues with release of beta-D-glucose.</text>
        <dbReference type="EC" id="3.2.1.21"/>
    </reaction>
</comment>
<evidence type="ECO:0000256" key="1">
    <source>
        <dbReference type="ARBA" id="ARBA00000448"/>
    </source>
</evidence>
<dbReference type="InterPro" id="IPR017853">
    <property type="entry name" value="GH"/>
</dbReference>